<dbReference type="InterPro" id="IPR029044">
    <property type="entry name" value="Nucleotide-diphossugar_trans"/>
</dbReference>
<comment type="caution">
    <text evidence="9">The sequence shown here is derived from an EMBL/GenBank/DDBJ whole genome shotgun (WGS) entry which is preliminary data.</text>
</comment>
<sequence>MDINPMISFAIPVYKAEKILDTLIDEIDKVMMEISMTYEVIMVDDGSPDNSWEIMKRISEKRPHVQSMKLSRNFEQHPTSRQGFFRFQVSGLWYWIAICRTNPRKLLNNTIRLWKAMMWFWPTERTDRMVF</sequence>
<keyword evidence="5" id="KW-0448">Lipopolysaccharide biosynthesis</keyword>
<evidence type="ECO:0000256" key="6">
    <source>
        <dbReference type="ARBA" id="ARBA00022989"/>
    </source>
</evidence>
<dbReference type="GO" id="GO:0099621">
    <property type="term" value="F:undecaprenyl-phosphate 4-deoxy-4-formamido-L-arabinose transferase activity"/>
    <property type="evidence" value="ECO:0007669"/>
    <property type="project" value="TreeGrafter"/>
</dbReference>
<dbReference type="InterPro" id="IPR050256">
    <property type="entry name" value="Glycosyltransferase_2"/>
</dbReference>
<keyword evidence="3 9" id="KW-0808">Transferase</keyword>
<feature type="domain" description="Glycosyltransferase 2-like" evidence="8">
    <location>
        <begin position="8"/>
        <end position="76"/>
    </location>
</feature>
<dbReference type="Pfam" id="PF00535">
    <property type="entry name" value="Glycos_transf_2"/>
    <property type="match status" value="1"/>
</dbReference>
<evidence type="ECO:0000313" key="10">
    <source>
        <dbReference type="Proteomes" id="UP000018004"/>
    </source>
</evidence>
<dbReference type="InterPro" id="IPR001173">
    <property type="entry name" value="Glyco_trans_2-like"/>
</dbReference>
<dbReference type="GO" id="GO:0005886">
    <property type="term" value="C:plasma membrane"/>
    <property type="evidence" value="ECO:0007669"/>
    <property type="project" value="TreeGrafter"/>
</dbReference>
<keyword evidence="2" id="KW-0328">Glycosyltransferase</keyword>
<reference evidence="9 10" key="1">
    <citation type="submission" date="2013-08" db="EMBL/GenBank/DDBJ databases">
        <title>Flavobacterium limnosediminis JC2902 genome sequencing.</title>
        <authorList>
            <person name="Lee K."/>
            <person name="Yi H."/>
            <person name="Park S."/>
            <person name="Chun J."/>
        </authorList>
    </citation>
    <scope>NUCLEOTIDE SEQUENCE [LARGE SCALE GENOMIC DNA]</scope>
    <source>
        <strain evidence="9 10">JC2902</strain>
    </source>
</reference>
<dbReference type="RefSeq" id="WP_023580506.1">
    <property type="nucleotide sequence ID" value="NZ_AVGG01000022.1"/>
</dbReference>
<evidence type="ECO:0000256" key="2">
    <source>
        <dbReference type="ARBA" id="ARBA00022676"/>
    </source>
</evidence>
<dbReference type="Proteomes" id="UP000018004">
    <property type="component" value="Unassembled WGS sequence"/>
</dbReference>
<dbReference type="GO" id="GO:0009103">
    <property type="term" value="P:lipopolysaccharide biosynthetic process"/>
    <property type="evidence" value="ECO:0007669"/>
    <property type="project" value="UniProtKB-KW"/>
</dbReference>
<dbReference type="PANTHER" id="PTHR48090:SF3">
    <property type="entry name" value="UNDECAPRENYL-PHOSPHATE 4-DEOXY-4-FORMAMIDO-L-ARABINOSE TRANSFERASE"/>
    <property type="match status" value="1"/>
</dbReference>
<protein>
    <submittedName>
        <fullName evidence="9">Glycosyl transferase, group 2 family</fullName>
    </submittedName>
</protein>
<accession>V6SGW5</accession>
<name>V6SGW5_9FLAO</name>
<gene>
    <name evidence="9" type="ORF">FLJC2902T_29640</name>
</gene>
<dbReference type="PATRIC" id="fig|1341181.4.peg.2914"/>
<evidence type="ECO:0000256" key="1">
    <source>
        <dbReference type="ARBA" id="ARBA00022475"/>
    </source>
</evidence>
<organism evidence="9 10">
    <name type="scientific">Flavobacterium limnosediminis JC2902</name>
    <dbReference type="NCBI Taxonomy" id="1341181"/>
    <lineage>
        <taxon>Bacteria</taxon>
        <taxon>Pseudomonadati</taxon>
        <taxon>Bacteroidota</taxon>
        <taxon>Flavobacteriia</taxon>
        <taxon>Flavobacteriales</taxon>
        <taxon>Flavobacteriaceae</taxon>
        <taxon>Flavobacterium</taxon>
    </lineage>
</organism>
<dbReference type="PANTHER" id="PTHR48090">
    <property type="entry name" value="UNDECAPRENYL-PHOSPHATE 4-DEOXY-4-FORMAMIDO-L-ARABINOSE TRANSFERASE-RELATED"/>
    <property type="match status" value="1"/>
</dbReference>
<dbReference type="eggNOG" id="COG0463">
    <property type="taxonomic scope" value="Bacteria"/>
</dbReference>
<evidence type="ECO:0000256" key="4">
    <source>
        <dbReference type="ARBA" id="ARBA00022692"/>
    </source>
</evidence>
<evidence type="ECO:0000313" key="9">
    <source>
        <dbReference type="EMBL" id="ESU25953.1"/>
    </source>
</evidence>
<evidence type="ECO:0000259" key="8">
    <source>
        <dbReference type="Pfam" id="PF00535"/>
    </source>
</evidence>
<dbReference type="SUPFAM" id="SSF53448">
    <property type="entry name" value="Nucleotide-diphospho-sugar transferases"/>
    <property type="match status" value="1"/>
</dbReference>
<keyword evidence="4" id="KW-0812">Transmembrane</keyword>
<keyword evidence="7" id="KW-0472">Membrane</keyword>
<dbReference type="EMBL" id="AVGG01000022">
    <property type="protein sequence ID" value="ESU25953.1"/>
    <property type="molecule type" value="Genomic_DNA"/>
</dbReference>
<evidence type="ECO:0000256" key="7">
    <source>
        <dbReference type="ARBA" id="ARBA00023136"/>
    </source>
</evidence>
<keyword evidence="1" id="KW-1003">Cell membrane</keyword>
<keyword evidence="6" id="KW-1133">Transmembrane helix</keyword>
<dbReference type="Gene3D" id="3.90.550.10">
    <property type="entry name" value="Spore Coat Polysaccharide Biosynthesis Protein SpsA, Chain A"/>
    <property type="match status" value="1"/>
</dbReference>
<dbReference type="STRING" id="1341181.FLJC2902T_29640"/>
<evidence type="ECO:0000256" key="3">
    <source>
        <dbReference type="ARBA" id="ARBA00022679"/>
    </source>
</evidence>
<evidence type="ECO:0000256" key="5">
    <source>
        <dbReference type="ARBA" id="ARBA00022985"/>
    </source>
</evidence>
<keyword evidence="10" id="KW-1185">Reference proteome</keyword>
<dbReference type="AlphaFoldDB" id="V6SGW5"/>
<proteinExistence type="predicted"/>